<evidence type="ECO:0000313" key="2">
    <source>
        <dbReference type="EMBL" id="SIR38334.1"/>
    </source>
</evidence>
<evidence type="ECO:0000313" key="4">
    <source>
        <dbReference type="Proteomes" id="UP000215545"/>
    </source>
</evidence>
<proteinExistence type="predicted"/>
<dbReference type="AlphaFoldDB" id="A0A1N7AH52"/>
<accession>A0A1N7AH52</accession>
<dbReference type="EMBL" id="MWSK01000007">
    <property type="protein sequence ID" value="OXS75819.1"/>
    <property type="molecule type" value="Genomic_DNA"/>
</dbReference>
<name>A0A1N7AH52_9BACI</name>
<dbReference type="Proteomes" id="UP000186385">
    <property type="component" value="Unassembled WGS sequence"/>
</dbReference>
<dbReference type="Proteomes" id="UP000215545">
    <property type="component" value="Unassembled WGS sequence"/>
</dbReference>
<organism evidence="2 3">
    <name type="scientific">Domibacillus enclensis</name>
    <dbReference type="NCBI Taxonomy" id="1017273"/>
    <lineage>
        <taxon>Bacteria</taxon>
        <taxon>Bacillati</taxon>
        <taxon>Bacillota</taxon>
        <taxon>Bacilli</taxon>
        <taxon>Bacillales</taxon>
        <taxon>Bacillaceae</taxon>
        <taxon>Domibacillus</taxon>
    </lineage>
</organism>
<gene>
    <name evidence="1" type="ORF">B1B05_14925</name>
    <name evidence="2" type="ORF">SAMN05443094_107206</name>
</gene>
<dbReference type="EMBL" id="FTLX01000007">
    <property type="protein sequence ID" value="SIR38334.1"/>
    <property type="molecule type" value="Genomic_DNA"/>
</dbReference>
<reference evidence="4" key="2">
    <citation type="submission" date="2017-03" db="EMBL/GenBank/DDBJ databases">
        <title>Bacillus sp. V-88(T) DSM27956, whole genome shotgun sequencing project.</title>
        <authorList>
            <person name="Dastager S.G."/>
            <person name="Neurgaonkar P.S."/>
            <person name="Dharne M.S."/>
        </authorList>
    </citation>
    <scope>NUCLEOTIDE SEQUENCE [LARGE SCALE GENOMIC DNA]</scope>
    <source>
        <strain evidence="4">DSM 25145</strain>
    </source>
</reference>
<evidence type="ECO:0000313" key="3">
    <source>
        <dbReference type="Proteomes" id="UP000186385"/>
    </source>
</evidence>
<dbReference type="STRING" id="1017273.SAMN05443094_107206"/>
<evidence type="ECO:0000313" key="1">
    <source>
        <dbReference type="EMBL" id="OXS75819.1"/>
    </source>
</evidence>
<sequence length="87" mass="10189">MRMTAMNTPTNRREFERNFHLTAELMREGKMHFSDRVSGTVEGLLKVRHLPNGRIDFLSVNEMARLHVNMTANFSSEMSFEELQEND</sequence>
<reference evidence="2 3" key="1">
    <citation type="submission" date="2017-01" db="EMBL/GenBank/DDBJ databases">
        <authorList>
            <person name="Mah S.A."/>
            <person name="Swanson W.J."/>
            <person name="Moy G.W."/>
            <person name="Vacquier V.D."/>
        </authorList>
    </citation>
    <scope>NUCLEOTIDE SEQUENCE [LARGE SCALE GENOMIC DNA]</scope>
    <source>
        <strain evidence="2 3">NIO-1016</strain>
    </source>
</reference>
<protein>
    <submittedName>
        <fullName evidence="2">Uncharacterized protein</fullName>
    </submittedName>
</protein>
<keyword evidence="4" id="KW-1185">Reference proteome</keyword>
<dbReference type="OrthoDB" id="1269301at2"/>
<reference evidence="1" key="3">
    <citation type="submission" date="2017-03" db="EMBL/GenBank/DDBJ databases">
        <authorList>
            <person name="Dastager S.G."/>
            <person name="Neurgaonkar P.S."/>
            <person name="Dharne M.S."/>
        </authorList>
    </citation>
    <scope>NUCLEOTIDE SEQUENCE</scope>
    <source>
        <strain evidence="1">DSM 25145</strain>
    </source>
</reference>
<dbReference type="NCBIfam" id="NF041811">
    <property type="entry name" value="Avs1c"/>
    <property type="match status" value="1"/>
</dbReference>